<dbReference type="Pfam" id="PF09851">
    <property type="entry name" value="SHOCT"/>
    <property type="match status" value="1"/>
</dbReference>
<feature type="transmembrane region" description="Helical" evidence="6">
    <location>
        <begin position="294"/>
        <end position="313"/>
    </location>
</feature>
<organism evidence="9 10">
    <name type="scientific">Glutamicibacter nicotianae</name>
    <name type="common">Arthrobacter nicotianae</name>
    <dbReference type="NCBI Taxonomy" id="37929"/>
    <lineage>
        <taxon>Bacteria</taxon>
        <taxon>Bacillati</taxon>
        <taxon>Actinomycetota</taxon>
        <taxon>Actinomycetes</taxon>
        <taxon>Micrococcales</taxon>
        <taxon>Micrococcaceae</taxon>
        <taxon>Glutamicibacter</taxon>
    </lineage>
</organism>
<keyword evidence="6" id="KW-0812">Transmembrane</keyword>
<feature type="modified residue" description="4-aspartylphosphate" evidence="5">
    <location>
        <position position="60"/>
    </location>
</feature>
<evidence type="ECO:0000313" key="10">
    <source>
        <dbReference type="Proteomes" id="UP000316242"/>
    </source>
</evidence>
<keyword evidence="6" id="KW-1133">Transmembrane helix</keyword>
<dbReference type="Gene3D" id="3.40.50.2300">
    <property type="match status" value="1"/>
</dbReference>
<dbReference type="InterPro" id="IPR039420">
    <property type="entry name" value="WalR-like"/>
</dbReference>
<dbReference type="PROSITE" id="PS50110">
    <property type="entry name" value="RESPONSE_REGULATORY"/>
    <property type="match status" value="1"/>
</dbReference>
<proteinExistence type="predicted"/>
<keyword evidence="2" id="KW-0805">Transcription regulation</keyword>
<reference evidence="9 10" key="1">
    <citation type="submission" date="2019-06" db="EMBL/GenBank/DDBJ databases">
        <title>Whole genome shotgun sequence of Glutamicibacter nicotianae NBRC 14234.</title>
        <authorList>
            <person name="Hosoyama A."/>
            <person name="Uohara A."/>
            <person name="Ohji S."/>
            <person name="Ichikawa N."/>
        </authorList>
    </citation>
    <scope>NUCLEOTIDE SEQUENCE [LARGE SCALE GENOMIC DNA]</scope>
    <source>
        <strain evidence="9 10">NBRC 14234</strain>
    </source>
</reference>
<evidence type="ECO:0000256" key="6">
    <source>
        <dbReference type="SAM" id="Phobius"/>
    </source>
</evidence>
<dbReference type="InterPro" id="IPR058245">
    <property type="entry name" value="NreC/VraR/RcsB-like_REC"/>
</dbReference>
<dbReference type="CDD" id="cd17535">
    <property type="entry name" value="REC_NarL-like"/>
    <property type="match status" value="1"/>
</dbReference>
<dbReference type="EMBL" id="BJNE01000009">
    <property type="protein sequence ID" value="GEC13075.1"/>
    <property type="molecule type" value="Genomic_DNA"/>
</dbReference>
<evidence type="ECO:0000259" key="7">
    <source>
        <dbReference type="PROSITE" id="PS50043"/>
    </source>
</evidence>
<evidence type="ECO:0008006" key="11">
    <source>
        <dbReference type="Google" id="ProtNLM"/>
    </source>
</evidence>
<dbReference type="Pfam" id="PF00196">
    <property type="entry name" value="GerE"/>
    <property type="match status" value="1"/>
</dbReference>
<sequence length="354" mass="37901">MSQPPTKIGVIIVDDQSLIRAGFSALLSAEEDMAVLGTAGSGTEAVQLAREAKPDIVLMDIRMPHGDGIAAAAAITADPALQDTRVIMLTTFELDDYIIDSIRAGASGFLVKDTEPAQLIEAVRVVAGGDSLLSPSVTRKLLAQVASGTPQATLPQAHRLQELTAREREVLVHIGLGKTNAEIAAALFITPLTAKTHVSRIIGKLAVRDRTSLVVLAYESGLLTPGDPEGVGRYAAGPAQGVRQVASAGRRANPRWAGEWSHGAARPRTTQGAIMTTALILSAMPAHYGHGPGWFILIPIFWILLLGLIIFTARRRHLTPAAGAESVLRERYARGEIDETEYRQRLEVLRTKLK</sequence>
<feature type="domain" description="HTH luxR-type" evidence="7">
    <location>
        <begin position="156"/>
        <end position="221"/>
    </location>
</feature>
<dbReference type="PROSITE" id="PS50043">
    <property type="entry name" value="HTH_LUXR_2"/>
    <property type="match status" value="1"/>
</dbReference>
<protein>
    <recommendedName>
        <fullName evidence="11">DNA-binding response regulator</fullName>
    </recommendedName>
</protein>
<keyword evidence="10" id="KW-1185">Reference proteome</keyword>
<dbReference type="CDD" id="cd06170">
    <property type="entry name" value="LuxR_C_like"/>
    <property type="match status" value="1"/>
</dbReference>
<evidence type="ECO:0000259" key="8">
    <source>
        <dbReference type="PROSITE" id="PS50110"/>
    </source>
</evidence>
<keyword evidence="4" id="KW-0804">Transcription</keyword>
<dbReference type="Pfam" id="PF00072">
    <property type="entry name" value="Response_reg"/>
    <property type="match status" value="1"/>
</dbReference>
<evidence type="ECO:0000256" key="5">
    <source>
        <dbReference type="PROSITE-ProRule" id="PRU00169"/>
    </source>
</evidence>
<gene>
    <name evidence="9" type="ORF">ANI01nite_22780</name>
</gene>
<dbReference type="SMART" id="SM00448">
    <property type="entry name" value="REC"/>
    <property type="match status" value="1"/>
</dbReference>
<dbReference type="InterPro" id="IPR011006">
    <property type="entry name" value="CheY-like_superfamily"/>
</dbReference>
<keyword evidence="3" id="KW-0238">DNA-binding</keyword>
<evidence type="ECO:0000313" key="9">
    <source>
        <dbReference type="EMBL" id="GEC13075.1"/>
    </source>
</evidence>
<dbReference type="InterPro" id="IPR018649">
    <property type="entry name" value="SHOCT"/>
</dbReference>
<dbReference type="SUPFAM" id="SSF46894">
    <property type="entry name" value="C-terminal effector domain of the bipartite response regulators"/>
    <property type="match status" value="1"/>
</dbReference>
<dbReference type="Proteomes" id="UP000316242">
    <property type="component" value="Unassembled WGS sequence"/>
</dbReference>
<dbReference type="PRINTS" id="PR00038">
    <property type="entry name" value="HTHLUXR"/>
</dbReference>
<comment type="caution">
    <text evidence="9">The sequence shown here is derived from an EMBL/GenBank/DDBJ whole genome shotgun (WGS) entry which is preliminary data.</text>
</comment>
<dbReference type="InterPro" id="IPR001789">
    <property type="entry name" value="Sig_transdc_resp-reg_receiver"/>
</dbReference>
<dbReference type="SMART" id="SM00421">
    <property type="entry name" value="HTH_LUXR"/>
    <property type="match status" value="1"/>
</dbReference>
<dbReference type="PANTHER" id="PTHR43214">
    <property type="entry name" value="TWO-COMPONENT RESPONSE REGULATOR"/>
    <property type="match status" value="1"/>
</dbReference>
<dbReference type="SUPFAM" id="SSF52172">
    <property type="entry name" value="CheY-like"/>
    <property type="match status" value="1"/>
</dbReference>
<evidence type="ECO:0000256" key="4">
    <source>
        <dbReference type="ARBA" id="ARBA00023163"/>
    </source>
</evidence>
<dbReference type="InterPro" id="IPR016032">
    <property type="entry name" value="Sig_transdc_resp-reg_C-effctor"/>
</dbReference>
<evidence type="ECO:0000256" key="1">
    <source>
        <dbReference type="ARBA" id="ARBA00022553"/>
    </source>
</evidence>
<dbReference type="InterPro" id="IPR000792">
    <property type="entry name" value="Tscrpt_reg_LuxR_C"/>
</dbReference>
<evidence type="ECO:0000256" key="3">
    <source>
        <dbReference type="ARBA" id="ARBA00023125"/>
    </source>
</evidence>
<feature type="domain" description="Response regulatory" evidence="8">
    <location>
        <begin position="9"/>
        <end position="127"/>
    </location>
</feature>
<keyword evidence="6" id="KW-0472">Membrane</keyword>
<name>A0ABQ0RMR7_GLUNI</name>
<evidence type="ECO:0000256" key="2">
    <source>
        <dbReference type="ARBA" id="ARBA00023015"/>
    </source>
</evidence>
<keyword evidence="1 5" id="KW-0597">Phosphoprotein</keyword>
<dbReference type="RefSeq" id="WP_141358167.1">
    <property type="nucleotide sequence ID" value="NZ_BAAAWM010000001.1"/>
</dbReference>
<accession>A0ABQ0RMR7</accession>
<dbReference type="PANTHER" id="PTHR43214:SF24">
    <property type="entry name" value="TRANSCRIPTIONAL REGULATORY PROTEIN NARL-RELATED"/>
    <property type="match status" value="1"/>
</dbReference>